<dbReference type="AlphaFoldDB" id="A0A915IRI1"/>
<evidence type="ECO:0000313" key="1">
    <source>
        <dbReference type="Proteomes" id="UP000887565"/>
    </source>
</evidence>
<reference evidence="2" key="1">
    <citation type="submission" date="2022-11" db="UniProtKB">
        <authorList>
            <consortium name="WormBaseParasite"/>
        </authorList>
    </citation>
    <scope>IDENTIFICATION</scope>
</reference>
<accession>A0A915IRI1</accession>
<organism evidence="1 2">
    <name type="scientific">Romanomermis culicivorax</name>
    <name type="common">Nematode worm</name>
    <dbReference type="NCBI Taxonomy" id="13658"/>
    <lineage>
        <taxon>Eukaryota</taxon>
        <taxon>Metazoa</taxon>
        <taxon>Ecdysozoa</taxon>
        <taxon>Nematoda</taxon>
        <taxon>Enoplea</taxon>
        <taxon>Dorylaimia</taxon>
        <taxon>Mermithida</taxon>
        <taxon>Mermithoidea</taxon>
        <taxon>Mermithidae</taxon>
        <taxon>Romanomermis</taxon>
    </lineage>
</organism>
<name>A0A915IRI1_ROMCU</name>
<dbReference type="Proteomes" id="UP000887565">
    <property type="component" value="Unplaced"/>
</dbReference>
<proteinExistence type="predicted"/>
<dbReference type="WBParaSite" id="nRc.2.0.1.t16627-RA">
    <property type="protein sequence ID" value="nRc.2.0.1.t16627-RA"/>
    <property type="gene ID" value="nRc.2.0.1.g16627"/>
</dbReference>
<keyword evidence="1" id="KW-1185">Reference proteome</keyword>
<evidence type="ECO:0000313" key="2">
    <source>
        <dbReference type="WBParaSite" id="nRc.2.0.1.t16627-RA"/>
    </source>
</evidence>
<sequence length="88" mass="10175">MLFSFDKIQCYISFKSFLITFLANASVHGTNRLLKEKCWKNCIMSVMRHPVDLRITIWLQIVIAGNSTVRSFSIPIELTTSPDKYDCQ</sequence>
<protein>
    <submittedName>
        <fullName evidence="2">Uncharacterized protein</fullName>
    </submittedName>
</protein>